<comment type="caution">
    <text evidence="2">The sequence shown here is derived from an EMBL/GenBank/DDBJ whole genome shotgun (WGS) entry which is preliminary data.</text>
</comment>
<sequence length="92" mass="10764">MNKAPFEAHFWKTVGYHENVSSRDLWNTEEITDLYKKWKKNLALETGDMNQKALHTNQEEVVKQPYPKDFGEPRSEEEGSFPHANKAQESIL</sequence>
<organism evidence="2 3">
    <name type="scientific">Puccinia graminis f. sp. tritici</name>
    <dbReference type="NCBI Taxonomy" id="56615"/>
    <lineage>
        <taxon>Eukaryota</taxon>
        <taxon>Fungi</taxon>
        <taxon>Dikarya</taxon>
        <taxon>Basidiomycota</taxon>
        <taxon>Pucciniomycotina</taxon>
        <taxon>Pucciniomycetes</taxon>
        <taxon>Pucciniales</taxon>
        <taxon>Pucciniaceae</taxon>
        <taxon>Puccinia</taxon>
    </lineage>
</organism>
<evidence type="ECO:0000256" key="1">
    <source>
        <dbReference type="SAM" id="MobiDB-lite"/>
    </source>
</evidence>
<evidence type="ECO:0000313" key="2">
    <source>
        <dbReference type="EMBL" id="KAA1092159.1"/>
    </source>
</evidence>
<reference evidence="2 3" key="1">
    <citation type="submission" date="2019-05" db="EMBL/GenBank/DDBJ databases">
        <title>Emergence of the Ug99 lineage of the wheat stem rust pathogen through somatic hybridization.</title>
        <authorList>
            <person name="Li F."/>
            <person name="Upadhyaya N.M."/>
            <person name="Sperschneider J."/>
            <person name="Matny O."/>
            <person name="Nguyen-Phuc H."/>
            <person name="Mago R."/>
            <person name="Raley C."/>
            <person name="Miller M.E."/>
            <person name="Silverstein K.A.T."/>
            <person name="Henningsen E."/>
            <person name="Hirsch C.D."/>
            <person name="Visser B."/>
            <person name="Pretorius Z.A."/>
            <person name="Steffenson B.J."/>
            <person name="Schwessinger B."/>
            <person name="Dodds P.N."/>
            <person name="Figueroa M."/>
        </authorList>
    </citation>
    <scope>NUCLEOTIDE SEQUENCE [LARGE SCALE GENOMIC DNA]</scope>
    <source>
        <strain evidence="2 3">Ug99</strain>
    </source>
</reference>
<name>A0A5B0NWG6_PUCGR</name>
<feature type="region of interest" description="Disordered" evidence="1">
    <location>
        <begin position="53"/>
        <end position="92"/>
    </location>
</feature>
<gene>
    <name evidence="2" type="ORF">PGTUg99_010374</name>
</gene>
<dbReference type="AlphaFoldDB" id="A0A5B0NWG6"/>
<proteinExistence type="predicted"/>
<dbReference type="Proteomes" id="UP000325313">
    <property type="component" value="Unassembled WGS sequence"/>
</dbReference>
<accession>A0A5B0NWG6</accession>
<dbReference type="EMBL" id="VDEP01000377">
    <property type="protein sequence ID" value="KAA1092159.1"/>
    <property type="molecule type" value="Genomic_DNA"/>
</dbReference>
<evidence type="ECO:0000313" key="3">
    <source>
        <dbReference type="Proteomes" id="UP000325313"/>
    </source>
</evidence>
<protein>
    <submittedName>
        <fullName evidence="2">Uncharacterized protein</fullName>
    </submittedName>
</protein>